<protein>
    <submittedName>
        <fullName evidence="1">Uncharacterized protein</fullName>
    </submittedName>
</protein>
<name>A0A1T4YUD4_9BACT</name>
<evidence type="ECO:0000313" key="1">
    <source>
        <dbReference type="EMBL" id="SKB05360.1"/>
    </source>
</evidence>
<dbReference type="Proteomes" id="UP000190774">
    <property type="component" value="Unassembled WGS sequence"/>
</dbReference>
<sequence>MRLSQPKDAAAEFQAMFEITLRNLHPDYKRNKVVRGIRTEYVREVALGVYASHNVLCLKGRYYHGFCITLHLELPNPYLHSPFTVGGRLDHNQSVNRAIQRDLERHMILSDSHQFRKGSERIITRCTTEAEALLLPHYLSTFERSRNALLALAECVVGDTPIIADREAIKGYGATLADWDCDMLRFSELFQKNHQESLPFLMAILGSKPELFQRLRENGRLDPSNLQS</sequence>
<evidence type="ECO:0000313" key="2">
    <source>
        <dbReference type="Proteomes" id="UP000190774"/>
    </source>
</evidence>
<proteinExistence type="predicted"/>
<reference evidence="2" key="1">
    <citation type="submission" date="2017-02" db="EMBL/GenBank/DDBJ databases">
        <authorList>
            <person name="Varghese N."/>
            <person name="Submissions S."/>
        </authorList>
    </citation>
    <scope>NUCLEOTIDE SEQUENCE [LARGE SCALE GENOMIC DNA]</scope>
    <source>
        <strain evidence="2">ATCC 700200</strain>
    </source>
</reference>
<organism evidence="1 2">
    <name type="scientific">Prosthecobacter debontii</name>
    <dbReference type="NCBI Taxonomy" id="48467"/>
    <lineage>
        <taxon>Bacteria</taxon>
        <taxon>Pseudomonadati</taxon>
        <taxon>Verrucomicrobiota</taxon>
        <taxon>Verrucomicrobiia</taxon>
        <taxon>Verrucomicrobiales</taxon>
        <taxon>Verrucomicrobiaceae</taxon>
        <taxon>Prosthecobacter</taxon>
    </lineage>
</organism>
<dbReference type="RefSeq" id="WP_139373403.1">
    <property type="nucleotide sequence ID" value="NZ_FUYE01000018.1"/>
</dbReference>
<keyword evidence="2" id="KW-1185">Reference proteome</keyword>
<accession>A0A1T4YUD4</accession>
<gene>
    <name evidence="1" type="ORF">SAMN02745166_04245</name>
</gene>
<dbReference type="EMBL" id="FUYE01000018">
    <property type="protein sequence ID" value="SKB05360.1"/>
    <property type="molecule type" value="Genomic_DNA"/>
</dbReference>
<dbReference type="AlphaFoldDB" id="A0A1T4YUD4"/>
<dbReference type="STRING" id="48467.SAMN02745166_04245"/>